<proteinExistence type="predicted"/>
<evidence type="ECO:0000256" key="1">
    <source>
        <dbReference type="SAM" id="Coils"/>
    </source>
</evidence>
<keyword evidence="1" id="KW-0175">Coiled coil</keyword>
<feature type="chain" id="PRO_5040293053" description="Secreted protein" evidence="2">
    <location>
        <begin position="21"/>
        <end position="242"/>
    </location>
</feature>
<keyword evidence="4" id="KW-1185">Reference proteome</keyword>
<dbReference type="EMBL" id="OU898282">
    <property type="protein sequence ID" value="CAG9838579.1"/>
    <property type="molecule type" value="Genomic_DNA"/>
</dbReference>
<dbReference type="AlphaFoldDB" id="A0A9N9XGL9"/>
<evidence type="ECO:0000313" key="3">
    <source>
        <dbReference type="EMBL" id="CAG9838579.1"/>
    </source>
</evidence>
<sequence>MANLKLLCCFLAVSFVSVNTFHTQIRLQDYDNLIDTLKELIHDIEKTLDRAIEDVTKAISEIDDNYTGYKNKIVGAWSTIVNSVFKKLTDVSRSCSRSTLNFLDSTDAGKKLVKCFEDSNITSVPVLFANLTLTCIEDDLIKVVKSLGPLVKHLAEVQKKAKAAANKIDDCGDNITDIGCVIQVGVDLLVIAAEIPEIVESELAPIMGDIENLITTFQKCAKDNNHPNAAKILGNIGNCVRA</sequence>
<name>A0A9N9XGL9_DIABA</name>
<feature type="coiled-coil region" evidence="1">
    <location>
        <begin position="27"/>
        <end position="54"/>
    </location>
</feature>
<evidence type="ECO:0000313" key="4">
    <source>
        <dbReference type="Proteomes" id="UP001153709"/>
    </source>
</evidence>
<dbReference type="OrthoDB" id="10415775at2759"/>
<evidence type="ECO:0008006" key="5">
    <source>
        <dbReference type="Google" id="ProtNLM"/>
    </source>
</evidence>
<accession>A0A9N9XGL9</accession>
<protein>
    <recommendedName>
        <fullName evidence="5">Secreted protein</fullName>
    </recommendedName>
</protein>
<keyword evidence="2" id="KW-0732">Signal</keyword>
<reference evidence="3" key="1">
    <citation type="submission" date="2022-01" db="EMBL/GenBank/DDBJ databases">
        <authorList>
            <person name="King R."/>
        </authorList>
    </citation>
    <scope>NUCLEOTIDE SEQUENCE</scope>
</reference>
<organism evidence="3 4">
    <name type="scientific">Diabrotica balteata</name>
    <name type="common">Banded cucumber beetle</name>
    <dbReference type="NCBI Taxonomy" id="107213"/>
    <lineage>
        <taxon>Eukaryota</taxon>
        <taxon>Metazoa</taxon>
        <taxon>Ecdysozoa</taxon>
        <taxon>Arthropoda</taxon>
        <taxon>Hexapoda</taxon>
        <taxon>Insecta</taxon>
        <taxon>Pterygota</taxon>
        <taxon>Neoptera</taxon>
        <taxon>Endopterygota</taxon>
        <taxon>Coleoptera</taxon>
        <taxon>Polyphaga</taxon>
        <taxon>Cucujiformia</taxon>
        <taxon>Chrysomeloidea</taxon>
        <taxon>Chrysomelidae</taxon>
        <taxon>Galerucinae</taxon>
        <taxon>Diabroticina</taxon>
        <taxon>Diabroticites</taxon>
        <taxon>Diabrotica</taxon>
    </lineage>
</organism>
<dbReference type="Proteomes" id="UP001153709">
    <property type="component" value="Chromosome 7"/>
</dbReference>
<evidence type="ECO:0000256" key="2">
    <source>
        <dbReference type="SAM" id="SignalP"/>
    </source>
</evidence>
<gene>
    <name evidence="3" type="ORF">DIABBA_LOCUS11448</name>
</gene>
<feature type="signal peptide" evidence="2">
    <location>
        <begin position="1"/>
        <end position="20"/>
    </location>
</feature>